<dbReference type="EMBL" id="JAVLET010000009">
    <property type="protein sequence ID" value="KAL0467596.1"/>
    <property type="molecule type" value="Genomic_DNA"/>
</dbReference>
<accession>A0ABR3D4J2</accession>
<dbReference type="InterPro" id="IPR011333">
    <property type="entry name" value="SKP1/BTB/POZ_sf"/>
</dbReference>
<evidence type="ECO:0000313" key="1">
    <source>
        <dbReference type="EMBL" id="KAL0467596.1"/>
    </source>
</evidence>
<evidence type="ECO:0000313" key="2">
    <source>
        <dbReference type="Proteomes" id="UP001451303"/>
    </source>
</evidence>
<gene>
    <name evidence="1" type="ORF">QR685DRAFT_546926</name>
</gene>
<evidence type="ECO:0008006" key="3">
    <source>
        <dbReference type="Google" id="ProtNLM"/>
    </source>
</evidence>
<dbReference type="Gene3D" id="3.30.710.10">
    <property type="entry name" value="Potassium Channel Kv1.1, Chain A"/>
    <property type="match status" value="1"/>
</dbReference>
<dbReference type="CDD" id="cd18186">
    <property type="entry name" value="BTB_POZ_ZBTB_KLHL-like"/>
    <property type="match status" value="1"/>
</dbReference>
<sequence>MRHTSSSMLGNTDNDIAQDDLLLQIWTVSGYLACDSDHQNMFDVGKRAAHVGKSRGGWFDTHARTHNLHDEVRAYTFYVIDVEPCGRDHVWIVPTDAKRMPRTGDGFNNRERRRQVGTTIAVGSSSIPTAARYPKHKRRDLGFERLLKVSGKTPGGEGHLHCSTFSTASSQGPTLSTAQNSTFPPPSVADYTSFLPIARQAITNMGDDSDILEVSPVGDIILVVGPPEEEQLRLRVSSTILRSASKVFDAMFSPPWVESSRTLSLEAPKDVVLPEDDPEAMKAICYAIHHRPDMIPFVDVNGKQILQAARTIDKYDLGTAMQLVTDKWLRQQLPGKSVEDLLYMAAAATLVKNYEAFSKLTWLVMITHEGSYRRFQNDEQLRELFPSEMFCKGCPTGGYLDIHKLVYVYLLTPCVIEVLLMERSFLIRARLSKVLHEAGPSDTCGCGDILKKKIESVKDNYAVSFNTKISILRALKGMVEVANAQGSFKGSYCPANKFHVCGDVRSILPDWTEHETSLCLHCLQDDLNTEKACEHKKKLSYEDLYRGNRELDTLYLY</sequence>
<reference evidence="1 2" key="1">
    <citation type="submission" date="2023-09" db="EMBL/GenBank/DDBJ databases">
        <title>Multi-omics analysis of a traditional fermented food reveals byproduct-associated fungal strains for waste-to-food upcycling.</title>
        <authorList>
            <consortium name="Lawrence Berkeley National Laboratory"/>
            <person name="Rekdal V.M."/>
            <person name="Villalobos-Escobedo J.M."/>
            <person name="Rodriguez-Valeron N."/>
            <person name="Garcia M.O."/>
            <person name="Vasquez D.P."/>
            <person name="Damayanti I."/>
            <person name="Sorensen P.M."/>
            <person name="Baidoo E.E."/>
            <person name="De Carvalho A.C."/>
            <person name="Riley R."/>
            <person name="Lipzen A."/>
            <person name="He G."/>
            <person name="Yan M."/>
            <person name="Haridas S."/>
            <person name="Daum C."/>
            <person name="Yoshinaga Y."/>
            <person name="Ng V."/>
            <person name="Grigoriev I.V."/>
            <person name="Munk R."/>
            <person name="Nuraida L."/>
            <person name="Wijaya C.H."/>
            <person name="Morales P.-C."/>
            <person name="Keasling J.D."/>
        </authorList>
    </citation>
    <scope>NUCLEOTIDE SEQUENCE [LARGE SCALE GENOMIC DNA]</scope>
    <source>
        <strain evidence="1 2">FGSC 2613</strain>
    </source>
</reference>
<protein>
    <recommendedName>
        <fullName evidence="3">BTB domain-containing protein</fullName>
    </recommendedName>
</protein>
<keyword evidence="2" id="KW-1185">Reference proteome</keyword>
<comment type="caution">
    <text evidence="1">The sequence shown here is derived from an EMBL/GenBank/DDBJ whole genome shotgun (WGS) entry which is preliminary data.</text>
</comment>
<dbReference type="Proteomes" id="UP001451303">
    <property type="component" value="Unassembled WGS sequence"/>
</dbReference>
<organism evidence="1 2">
    <name type="scientific">Neurospora intermedia</name>
    <dbReference type="NCBI Taxonomy" id="5142"/>
    <lineage>
        <taxon>Eukaryota</taxon>
        <taxon>Fungi</taxon>
        <taxon>Dikarya</taxon>
        <taxon>Ascomycota</taxon>
        <taxon>Pezizomycotina</taxon>
        <taxon>Sordariomycetes</taxon>
        <taxon>Sordariomycetidae</taxon>
        <taxon>Sordariales</taxon>
        <taxon>Sordariaceae</taxon>
        <taxon>Neurospora</taxon>
    </lineage>
</organism>
<name>A0ABR3D4J2_NEUIN</name>
<proteinExistence type="predicted"/>